<reference evidence="2 3" key="1">
    <citation type="submission" date="2014-06" db="EMBL/GenBank/DDBJ databases">
        <authorList>
            <consortium name="DOE Joint Genome Institute"/>
            <person name="Kuo A."/>
            <person name="Kohler A."/>
            <person name="Nagy L.G."/>
            <person name="Floudas D."/>
            <person name="Copeland A."/>
            <person name="Barry K.W."/>
            <person name="Cichocki N."/>
            <person name="Veneault-Fourrey C."/>
            <person name="LaButti K."/>
            <person name="Lindquist E.A."/>
            <person name="Lipzen A."/>
            <person name="Lundell T."/>
            <person name="Morin E."/>
            <person name="Murat C."/>
            <person name="Sun H."/>
            <person name="Tunlid A."/>
            <person name="Henrissat B."/>
            <person name="Grigoriev I.V."/>
            <person name="Hibbett D.S."/>
            <person name="Martin F."/>
            <person name="Nordberg H.P."/>
            <person name="Cantor M.N."/>
            <person name="Hua S.X."/>
        </authorList>
    </citation>
    <scope>NUCLEOTIDE SEQUENCE [LARGE SCALE GENOMIC DNA]</scope>
    <source>
        <strain evidence="2 3">ATCC 200175</strain>
    </source>
</reference>
<proteinExistence type="predicted"/>
<keyword evidence="3" id="KW-1185">Reference proteome</keyword>
<dbReference type="HOGENOM" id="CLU_032582_0_0_1"/>
<reference evidence="3" key="2">
    <citation type="submission" date="2015-01" db="EMBL/GenBank/DDBJ databases">
        <title>Evolutionary Origins and Diversification of the Mycorrhizal Mutualists.</title>
        <authorList>
            <consortium name="DOE Joint Genome Institute"/>
            <consortium name="Mycorrhizal Genomics Consortium"/>
            <person name="Kohler A."/>
            <person name="Kuo A."/>
            <person name="Nagy L.G."/>
            <person name="Floudas D."/>
            <person name="Copeland A."/>
            <person name="Barry K.W."/>
            <person name="Cichocki N."/>
            <person name="Veneault-Fourrey C."/>
            <person name="LaButti K."/>
            <person name="Lindquist E.A."/>
            <person name="Lipzen A."/>
            <person name="Lundell T."/>
            <person name="Morin E."/>
            <person name="Murat C."/>
            <person name="Riley R."/>
            <person name="Ohm R."/>
            <person name="Sun H."/>
            <person name="Tunlid A."/>
            <person name="Henrissat B."/>
            <person name="Grigoriev I.V."/>
            <person name="Hibbett D.S."/>
            <person name="Martin F."/>
        </authorList>
    </citation>
    <scope>NUCLEOTIDE SEQUENCE [LARGE SCALE GENOMIC DNA]</scope>
    <source>
        <strain evidence="3">ATCC 200175</strain>
    </source>
</reference>
<feature type="compositionally biased region" description="Basic and acidic residues" evidence="1">
    <location>
        <begin position="83"/>
        <end position="97"/>
    </location>
</feature>
<name>A0A0C9T0T4_PAXIN</name>
<gene>
    <name evidence="2" type="ORF">PAXINDRAFT_159165</name>
</gene>
<dbReference type="EMBL" id="KN821260">
    <property type="protein sequence ID" value="KIJ05083.1"/>
    <property type="molecule type" value="Genomic_DNA"/>
</dbReference>
<feature type="compositionally biased region" description="Polar residues" evidence="1">
    <location>
        <begin position="49"/>
        <end position="58"/>
    </location>
</feature>
<feature type="compositionally biased region" description="Basic residues" evidence="1">
    <location>
        <begin position="61"/>
        <end position="75"/>
    </location>
</feature>
<evidence type="ECO:0000313" key="3">
    <source>
        <dbReference type="Proteomes" id="UP000053647"/>
    </source>
</evidence>
<feature type="region of interest" description="Disordered" evidence="1">
    <location>
        <begin position="1"/>
        <end position="21"/>
    </location>
</feature>
<accession>A0A0C9T0T4</accession>
<sequence length="516" mass="57203">MSDISEIDELYSPAPESNNGLNYDLIADATLPLKARQKRCAQAIEYSDSENQVSTTVTGKPAKRKRHTRKSKLTKTKAIVAEDDSHHSESEDHADVEPAHEISGHLFLETTSIVPGTRGCPGKATNATSIQVQSSQCPAFLFTTESTFEDLIREIAKAARTTPANITVTRLHWKHETPAKGEQKLLSDGVGYKTMLKSIKAKKGNPVIFFYLPKPNQSEEPPTLSTIWDNSGVMEYEELDMAREHDGGMKSQINMLQHGYMAERQKLEDKYPVSNNPLFPGKCIYASKDKTFWELTPIRIEVWAAAIAKSRATYDTPPTSTHFIASNTIKPHRPEPGAPLSTFAAYHKFVSGTDEAQPPVVPAPYSMQPLVYPPPNILHSHYAPTGMPYFPPSYYPPFPYQMHLLVPTPNTALNRVDPPSAMSSPGTTTSHNVTLGEFCTKYSISTKDAERLAEIEYAPGNKLVEGLSEADRKEAGFSILGWRGFLLAHGKFCRAICDGSWAAGKEEAWFWTMILV</sequence>
<dbReference type="Proteomes" id="UP000053647">
    <property type="component" value="Unassembled WGS sequence"/>
</dbReference>
<dbReference type="AlphaFoldDB" id="A0A0C9T0T4"/>
<organism evidence="2 3">
    <name type="scientific">Paxillus involutus ATCC 200175</name>
    <dbReference type="NCBI Taxonomy" id="664439"/>
    <lineage>
        <taxon>Eukaryota</taxon>
        <taxon>Fungi</taxon>
        <taxon>Dikarya</taxon>
        <taxon>Basidiomycota</taxon>
        <taxon>Agaricomycotina</taxon>
        <taxon>Agaricomycetes</taxon>
        <taxon>Agaricomycetidae</taxon>
        <taxon>Boletales</taxon>
        <taxon>Paxilineae</taxon>
        <taxon>Paxillaceae</taxon>
        <taxon>Paxillus</taxon>
    </lineage>
</organism>
<dbReference type="OrthoDB" id="3056089at2759"/>
<protein>
    <submittedName>
        <fullName evidence="2">Uncharacterized protein</fullName>
    </submittedName>
</protein>
<evidence type="ECO:0000256" key="1">
    <source>
        <dbReference type="SAM" id="MobiDB-lite"/>
    </source>
</evidence>
<feature type="region of interest" description="Disordered" evidence="1">
    <location>
        <begin position="45"/>
        <end position="97"/>
    </location>
</feature>
<evidence type="ECO:0000313" key="2">
    <source>
        <dbReference type="EMBL" id="KIJ05083.1"/>
    </source>
</evidence>